<reference evidence="1 2" key="1">
    <citation type="submission" date="2021-08" db="EMBL/GenBank/DDBJ databases">
        <title>Draft Genome Sequence of Phanerochaete sordida strain YK-624.</title>
        <authorList>
            <person name="Mori T."/>
            <person name="Dohra H."/>
            <person name="Suzuki T."/>
            <person name="Kawagishi H."/>
            <person name="Hirai H."/>
        </authorList>
    </citation>
    <scope>NUCLEOTIDE SEQUENCE [LARGE SCALE GENOMIC DNA]</scope>
    <source>
        <strain evidence="1 2">YK-624</strain>
    </source>
</reference>
<sequence length="70" mass="8564">MKSQARPGVSIPIKKWQKHRSAEVTISRTWWRFRAPKSQRWPRLVLSRKKSRTARVWPRRVWQPFRPAMV</sequence>
<name>A0A9P3LKY3_9APHY</name>
<dbReference type="EMBL" id="BPQB01000095">
    <property type="protein sequence ID" value="GJE98830.1"/>
    <property type="molecule type" value="Genomic_DNA"/>
</dbReference>
<organism evidence="1 2">
    <name type="scientific">Phanerochaete sordida</name>
    <dbReference type="NCBI Taxonomy" id="48140"/>
    <lineage>
        <taxon>Eukaryota</taxon>
        <taxon>Fungi</taxon>
        <taxon>Dikarya</taxon>
        <taxon>Basidiomycota</taxon>
        <taxon>Agaricomycotina</taxon>
        <taxon>Agaricomycetes</taxon>
        <taxon>Polyporales</taxon>
        <taxon>Phanerochaetaceae</taxon>
        <taxon>Phanerochaete</taxon>
    </lineage>
</organism>
<dbReference type="AlphaFoldDB" id="A0A9P3LKY3"/>
<evidence type="ECO:0000313" key="2">
    <source>
        <dbReference type="Proteomes" id="UP000703269"/>
    </source>
</evidence>
<proteinExistence type="predicted"/>
<dbReference type="Proteomes" id="UP000703269">
    <property type="component" value="Unassembled WGS sequence"/>
</dbReference>
<keyword evidence="2" id="KW-1185">Reference proteome</keyword>
<accession>A0A9P3LKY3</accession>
<gene>
    <name evidence="1" type="ORF">PsYK624_150670</name>
</gene>
<protein>
    <submittedName>
        <fullName evidence="1">Uncharacterized protein</fullName>
    </submittedName>
</protein>
<comment type="caution">
    <text evidence="1">The sequence shown here is derived from an EMBL/GenBank/DDBJ whole genome shotgun (WGS) entry which is preliminary data.</text>
</comment>
<evidence type="ECO:0000313" key="1">
    <source>
        <dbReference type="EMBL" id="GJE98830.1"/>
    </source>
</evidence>